<organism evidence="2 3">
    <name type="scientific">Entotheonella factor</name>
    <dbReference type="NCBI Taxonomy" id="1429438"/>
    <lineage>
        <taxon>Bacteria</taxon>
        <taxon>Pseudomonadati</taxon>
        <taxon>Nitrospinota/Tectimicrobiota group</taxon>
        <taxon>Candidatus Tectimicrobiota</taxon>
        <taxon>Candidatus Entotheonellia</taxon>
        <taxon>Candidatus Entotheonellales</taxon>
        <taxon>Candidatus Entotheonellaceae</taxon>
        <taxon>Candidatus Entotheonella</taxon>
    </lineage>
</organism>
<dbReference type="Gene3D" id="2.30.40.10">
    <property type="entry name" value="Urease, subunit C, domain 1"/>
    <property type="match status" value="1"/>
</dbReference>
<dbReference type="InterPro" id="IPR050378">
    <property type="entry name" value="Metallo-dep_Hydrolases_sf"/>
</dbReference>
<protein>
    <recommendedName>
        <fullName evidence="1">Amidohydrolase 3 domain-containing protein</fullName>
    </recommendedName>
</protein>
<evidence type="ECO:0000313" key="2">
    <source>
        <dbReference type="EMBL" id="ETW95107.1"/>
    </source>
</evidence>
<evidence type="ECO:0000259" key="1">
    <source>
        <dbReference type="Pfam" id="PF07969"/>
    </source>
</evidence>
<dbReference type="InterPro" id="IPR011059">
    <property type="entry name" value="Metal-dep_hydrolase_composite"/>
</dbReference>
<dbReference type="Proteomes" id="UP000019141">
    <property type="component" value="Unassembled WGS sequence"/>
</dbReference>
<dbReference type="InterPro" id="IPR032466">
    <property type="entry name" value="Metal_Hydrolase"/>
</dbReference>
<accession>W4LAS8</accession>
<dbReference type="SUPFAM" id="SSF51338">
    <property type="entry name" value="Composite domain of metallo-dependent hydrolases"/>
    <property type="match status" value="1"/>
</dbReference>
<proteinExistence type="predicted"/>
<dbReference type="PANTHER" id="PTHR11647">
    <property type="entry name" value="HYDRANTOINASE/DIHYDROPYRIMIDINASE FAMILY MEMBER"/>
    <property type="match status" value="1"/>
</dbReference>
<sequence>MAQFDTVIVNGTIVDGTRTPRFQGSIGIKDGVIASVSRDALPASDADQVVDAKGVIVAPGFIDLHTHYDAQIQWDPYATLSGWHGVTSLVVGNCGFGFAPVRPEERDRAMLSMSRVEAIPFESMKEGMLWDWITFPEWLGTLERIPKGVNVLSYVPIGPLMIWVMGLDAAKSRRPNKSEIEEMCRLLNDALDAGGCGWSTQRLGDGFTSVQRDYDGTPMVTDMMGDEECLAFAEVLRKRGSTGHIQITQSKGDIYEDMAFVEKLAEVSGCPVLFNAIAVNNYHPHQHRRLMDWVNEAQARGNKVYGQAITVGNELMYTFEDFNLLDGIDIWREVTLGTVAERKAKMLNEDNRAALRDHYDHGRMPIVTGPVREFIIMDTAKPENKPYVGKTIAQLGDITGKHPIDALVDLVVDEELQTTIFTPPFNTDEDLNAELMQSEYTVPGVSDGGAHTKFVTIGRYTTDFIADFCREHETVSLEEAHYRLSALPAKMAGFRDRGTLQEGKPADIVVYDLENLGSTPPEVAFDFPAGEWRRIQKAEGYRWIFVNGEATFIDGECTNNTPGRLLRHGTA</sequence>
<dbReference type="GO" id="GO:0005829">
    <property type="term" value="C:cytosol"/>
    <property type="evidence" value="ECO:0007669"/>
    <property type="project" value="TreeGrafter"/>
</dbReference>
<dbReference type="AlphaFoldDB" id="W4LAS8"/>
<dbReference type="Pfam" id="PF07969">
    <property type="entry name" value="Amidohydro_3"/>
    <property type="match status" value="1"/>
</dbReference>
<feature type="domain" description="Amidohydrolase 3" evidence="1">
    <location>
        <begin position="48"/>
        <end position="522"/>
    </location>
</feature>
<dbReference type="HOGENOM" id="CLU_016107_2_1_7"/>
<dbReference type="Gene3D" id="3.20.20.140">
    <property type="entry name" value="Metal-dependent hydrolases"/>
    <property type="match status" value="2"/>
</dbReference>
<gene>
    <name evidence="2" type="ORF">ETSY1_32010</name>
</gene>
<keyword evidence="3" id="KW-1185">Reference proteome</keyword>
<dbReference type="GO" id="GO:0016812">
    <property type="term" value="F:hydrolase activity, acting on carbon-nitrogen (but not peptide) bonds, in cyclic amides"/>
    <property type="evidence" value="ECO:0007669"/>
    <property type="project" value="TreeGrafter"/>
</dbReference>
<evidence type="ECO:0000313" key="3">
    <source>
        <dbReference type="Proteomes" id="UP000019141"/>
    </source>
</evidence>
<reference evidence="2 3" key="1">
    <citation type="journal article" date="2014" name="Nature">
        <title>An environmental bacterial taxon with a large and distinct metabolic repertoire.</title>
        <authorList>
            <person name="Wilson M.C."/>
            <person name="Mori T."/>
            <person name="Ruckert C."/>
            <person name="Uria A.R."/>
            <person name="Helf M.J."/>
            <person name="Takada K."/>
            <person name="Gernert C."/>
            <person name="Steffens U.A."/>
            <person name="Heycke N."/>
            <person name="Schmitt S."/>
            <person name="Rinke C."/>
            <person name="Helfrich E.J."/>
            <person name="Brachmann A.O."/>
            <person name="Gurgui C."/>
            <person name="Wakimoto T."/>
            <person name="Kracht M."/>
            <person name="Crusemann M."/>
            <person name="Hentschel U."/>
            <person name="Abe I."/>
            <person name="Matsunaga S."/>
            <person name="Kalinowski J."/>
            <person name="Takeyama H."/>
            <person name="Piel J."/>
        </authorList>
    </citation>
    <scope>NUCLEOTIDE SEQUENCE [LARGE SCALE GENOMIC DNA]</scope>
    <source>
        <strain evidence="3">TSY1</strain>
    </source>
</reference>
<dbReference type="PANTHER" id="PTHR11647:SF1">
    <property type="entry name" value="COLLAPSIN RESPONSE MEDIATOR PROTEIN"/>
    <property type="match status" value="1"/>
</dbReference>
<dbReference type="SUPFAM" id="SSF51556">
    <property type="entry name" value="Metallo-dependent hydrolases"/>
    <property type="match status" value="1"/>
</dbReference>
<comment type="caution">
    <text evidence="2">The sequence shown here is derived from an EMBL/GenBank/DDBJ whole genome shotgun (WGS) entry which is preliminary data.</text>
</comment>
<dbReference type="EMBL" id="AZHW01000956">
    <property type="protein sequence ID" value="ETW95107.1"/>
    <property type="molecule type" value="Genomic_DNA"/>
</dbReference>
<dbReference type="InterPro" id="IPR013108">
    <property type="entry name" value="Amidohydro_3"/>
</dbReference>
<name>W4LAS8_ENTF1</name>